<organism evidence="1 2">
    <name type="scientific">Gemmobacter aquaticus</name>
    <dbReference type="NCBI Taxonomy" id="490185"/>
    <lineage>
        <taxon>Bacteria</taxon>
        <taxon>Pseudomonadati</taxon>
        <taxon>Pseudomonadota</taxon>
        <taxon>Alphaproteobacteria</taxon>
        <taxon>Rhodobacterales</taxon>
        <taxon>Paracoccaceae</taxon>
        <taxon>Gemmobacter</taxon>
    </lineage>
</organism>
<gene>
    <name evidence="1" type="ORF">GCM10010991_34780</name>
</gene>
<comment type="caution">
    <text evidence="1">The sequence shown here is derived from an EMBL/GenBank/DDBJ whole genome shotgun (WGS) entry which is preliminary data.</text>
</comment>
<reference evidence="1 2" key="1">
    <citation type="journal article" date="2014" name="Int. J. Syst. Evol. Microbiol.">
        <title>Complete genome sequence of Corynebacterium casei LMG S-19264T (=DSM 44701T), isolated from a smear-ripened cheese.</title>
        <authorList>
            <consortium name="US DOE Joint Genome Institute (JGI-PGF)"/>
            <person name="Walter F."/>
            <person name="Albersmeier A."/>
            <person name="Kalinowski J."/>
            <person name="Ruckert C."/>
        </authorList>
    </citation>
    <scope>NUCLEOTIDE SEQUENCE [LARGE SCALE GENOMIC DNA]</scope>
    <source>
        <strain evidence="1 2">CGMCC 1.7029</strain>
    </source>
</reference>
<keyword evidence="2" id="KW-1185">Reference proteome</keyword>
<evidence type="ECO:0000313" key="1">
    <source>
        <dbReference type="EMBL" id="GGO38073.1"/>
    </source>
</evidence>
<sequence>MICSAVNLLRFMSVSFTGEQTNLKVRTFQGSRSVRMVPDRNAPGAHQIELVGDLAGILGLAAPDMSKPPRLARAGGDFTSETMVAGAGFEPAAFRL</sequence>
<protein>
    <submittedName>
        <fullName evidence="1">Uncharacterized protein</fullName>
    </submittedName>
</protein>
<accession>A0A917YMU6</accession>
<name>A0A917YMU6_9RHOB</name>
<dbReference type="EMBL" id="BMLP01000011">
    <property type="protein sequence ID" value="GGO38073.1"/>
    <property type="molecule type" value="Genomic_DNA"/>
</dbReference>
<evidence type="ECO:0000313" key="2">
    <source>
        <dbReference type="Proteomes" id="UP000598196"/>
    </source>
</evidence>
<dbReference type="Proteomes" id="UP000598196">
    <property type="component" value="Unassembled WGS sequence"/>
</dbReference>
<proteinExistence type="predicted"/>
<dbReference type="AlphaFoldDB" id="A0A917YMU6"/>